<gene>
    <name evidence="1" type="ORF">BBO_07294</name>
</gene>
<keyword evidence="2" id="KW-1185">Reference proteome</keyword>
<accession>A0A166ZH72</accession>
<name>A0A166ZH72_9HYPO</name>
<evidence type="ECO:0000313" key="2">
    <source>
        <dbReference type="Proteomes" id="UP000076863"/>
    </source>
</evidence>
<proteinExistence type="predicted"/>
<evidence type="ECO:0000313" key="1">
    <source>
        <dbReference type="EMBL" id="OAA37914.1"/>
    </source>
</evidence>
<dbReference type="Proteomes" id="UP000076863">
    <property type="component" value="Unassembled WGS sequence"/>
</dbReference>
<protein>
    <recommendedName>
        <fullName evidence="3">Aminoglycoside phosphotransferase domain-containing protein</fullName>
    </recommendedName>
</protein>
<evidence type="ECO:0008006" key="3">
    <source>
        <dbReference type="Google" id="ProtNLM"/>
    </source>
</evidence>
<dbReference type="OrthoDB" id="4866514at2759"/>
<sequence length="353" mass="39813">MLSSASTNRIMIDLFFRERPIPTRKDCDEFARALTQCEPDLALLQGANSYTVRAGHSYIVQFRKPSRRLDLTLLRLAREVYGAHVPEFVEVHRFGDLWVYKITRMQGIPVYTMRTNPTGDVGKSPFCRTIQDYARLVTFPVQSRTLDTMKQIALQCLLFPRFCAASWKHRPSNPPRARATLQTEYLAALERLSHALPDRFGADVERAREAVWQLFGGDWPMVINNPQVTRSNVHVADDESGTLLGLVAWSTAEVGPWGMMVPGIETLLGHMSYGGTWTRVDGYAALRRLFYDELGRELGELEGERLDGVYALGLLLQKTPHSLGSCWETLGEGVLSNDHPAVTFLQSALLDRE</sequence>
<dbReference type="EMBL" id="AZHA01000028">
    <property type="protein sequence ID" value="OAA37914.1"/>
    <property type="molecule type" value="Genomic_DNA"/>
</dbReference>
<reference evidence="1 2" key="1">
    <citation type="journal article" date="2016" name="Genome Biol. Evol.">
        <title>Divergent and convergent evolution of fungal pathogenicity.</title>
        <authorList>
            <person name="Shang Y."/>
            <person name="Xiao G."/>
            <person name="Zheng P."/>
            <person name="Cen K."/>
            <person name="Zhan S."/>
            <person name="Wang C."/>
        </authorList>
    </citation>
    <scope>NUCLEOTIDE SEQUENCE [LARGE SCALE GENOMIC DNA]</scope>
    <source>
        <strain evidence="1 2">RCEF 3172</strain>
    </source>
</reference>
<dbReference type="AlphaFoldDB" id="A0A166ZH72"/>
<comment type="caution">
    <text evidence="1">The sequence shown here is derived from an EMBL/GenBank/DDBJ whole genome shotgun (WGS) entry which is preliminary data.</text>
</comment>
<organism evidence="1 2">
    <name type="scientific">Beauveria brongniartii RCEF 3172</name>
    <dbReference type="NCBI Taxonomy" id="1081107"/>
    <lineage>
        <taxon>Eukaryota</taxon>
        <taxon>Fungi</taxon>
        <taxon>Dikarya</taxon>
        <taxon>Ascomycota</taxon>
        <taxon>Pezizomycotina</taxon>
        <taxon>Sordariomycetes</taxon>
        <taxon>Hypocreomycetidae</taxon>
        <taxon>Hypocreales</taxon>
        <taxon>Cordycipitaceae</taxon>
        <taxon>Beauveria</taxon>
        <taxon>Beauveria brongniartii</taxon>
    </lineage>
</organism>